<protein>
    <submittedName>
        <fullName evidence="2">Uncharacterized protein</fullName>
    </submittedName>
</protein>
<accession>A0A1H8A5V6</accession>
<sequence length="144" mass="15521">MSDPDLLHVATAALDVHHHTALPEPAAAVDRVELDALHAHTTALYELLDTHTGATRGANPVGADHLHAARTRLWQAAEHLHDAFHTAPRPDGSTPTPEQCAARHPEGAPRLSICRRHLATAVRVRRSTTPADLRAAAFTGLVRH</sequence>
<dbReference type="AlphaFoldDB" id="A0A1H8A5V6"/>
<dbReference type="OrthoDB" id="4180393at2"/>
<dbReference type="STRING" id="235985.SAMN05414137_14134"/>
<organism evidence="2 3">
    <name type="scientific">Streptacidiphilus jiangxiensis</name>
    <dbReference type="NCBI Taxonomy" id="235985"/>
    <lineage>
        <taxon>Bacteria</taxon>
        <taxon>Bacillati</taxon>
        <taxon>Actinomycetota</taxon>
        <taxon>Actinomycetes</taxon>
        <taxon>Kitasatosporales</taxon>
        <taxon>Streptomycetaceae</taxon>
        <taxon>Streptacidiphilus</taxon>
    </lineage>
</organism>
<dbReference type="EMBL" id="FOAZ01000041">
    <property type="protein sequence ID" value="SEM66080.1"/>
    <property type="molecule type" value="Genomic_DNA"/>
</dbReference>
<gene>
    <name evidence="2" type="ORF">SAMN05414137_14134</name>
</gene>
<keyword evidence="3" id="KW-1185">Reference proteome</keyword>
<dbReference type="Pfam" id="PF19751">
    <property type="entry name" value="DUF6238"/>
    <property type="match status" value="1"/>
</dbReference>
<evidence type="ECO:0000313" key="2">
    <source>
        <dbReference type="EMBL" id="SEM66080.1"/>
    </source>
</evidence>
<dbReference type="Proteomes" id="UP000183015">
    <property type="component" value="Unassembled WGS sequence"/>
</dbReference>
<dbReference type="RefSeq" id="WP_042459656.1">
    <property type="nucleotide sequence ID" value="NZ_BBPN01000061.1"/>
</dbReference>
<reference evidence="3" key="1">
    <citation type="submission" date="2016-10" db="EMBL/GenBank/DDBJ databases">
        <authorList>
            <person name="Varghese N."/>
        </authorList>
    </citation>
    <scope>NUCLEOTIDE SEQUENCE [LARGE SCALE GENOMIC DNA]</scope>
    <source>
        <strain evidence="3">DSM 45096 / BCRC 16803 / CGMCC 4.1857 / CIP 109030 / JCM 12277 / KCTC 19219 / NBRC 100920 / 33214</strain>
    </source>
</reference>
<name>A0A1H8A5V6_STRJI</name>
<feature type="region of interest" description="Disordered" evidence="1">
    <location>
        <begin position="87"/>
        <end position="106"/>
    </location>
</feature>
<dbReference type="eggNOG" id="ENOG5032I31">
    <property type="taxonomic scope" value="Bacteria"/>
</dbReference>
<proteinExistence type="predicted"/>
<dbReference type="InterPro" id="IPR046205">
    <property type="entry name" value="DUF6238"/>
</dbReference>
<evidence type="ECO:0000313" key="3">
    <source>
        <dbReference type="Proteomes" id="UP000183015"/>
    </source>
</evidence>
<evidence type="ECO:0000256" key="1">
    <source>
        <dbReference type="SAM" id="MobiDB-lite"/>
    </source>
</evidence>